<dbReference type="GO" id="GO:0005886">
    <property type="term" value="C:plasma membrane"/>
    <property type="evidence" value="ECO:0007669"/>
    <property type="project" value="UniProtKB-SubCell"/>
</dbReference>
<dbReference type="RefSeq" id="WP_068542816.1">
    <property type="nucleotide sequence ID" value="NZ_LSFI01000037.1"/>
</dbReference>
<dbReference type="PANTHER" id="PTHR43302:SF5">
    <property type="entry name" value="TRANSPORTER ARSB-RELATED"/>
    <property type="match status" value="1"/>
</dbReference>
<proteinExistence type="predicted"/>
<feature type="domain" description="Citrate transporter-like" evidence="8">
    <location>
        <begin position="37"/>
        <end position="288"/>
    </location>
</feature>
<keyword evidence="3" id="KW-1003">Cell membrane</keyword>
<evidence type="ECO:0000256" key="3">
    <source>
        <dbReference type="ARBA" id="ARBA00022475"/>
    </source>
</evidence>
<evidence type="ECO:0000259" key="8">
    <source>
        <dbReference type="Pfam" id="PF03600"/>
    </source>
</evidence>
<feature type="transmembrane region" description="Helical" evidence="7">
    <location>
        <begin position="295"/>
        <end position="320"/>
    </location>
</feature>
<protein>
    <recommendedName>
        <fullName evidence="8">Citrate transporter-like domain-containing protein</fullName>
    </recommendedName>
</protein>
<keyword evidence="10" id="KW-1185">Reference proteome</keyword>
<evidence type="ECO:0000256" key="5">
    <source>
        <dbReference type="ARBA" id="ARBA00022989"/>
    </source>
</evidence>
<feature type="transmembrane region" description="Helical" evidence="7">
    <location>
        <begin position="15"/>
        <end position="31"/>
    </location>
</feature>
<organism evidence="9 10">
    <name type="scientific">Thermodesulfatator autotrophicus</name>
    <dbReference type="NCBI Taxonomy" id="1795632"/>
    <lineage>
        <taxon>Bacteria</taxon>
        <taxon>Pseudomonadati</taxon>
        <taxon>Thermodesulfobacteriota</taxon>
        <taxon>Thermodesulfobacteria</taxon>
        <taxon>Thermodesulfobacteriales</taxon>
        <taxon>Thermodesulfatatoraceae</taxon>
        <taxon>Thermodesulfatator</taxon>
    </lineage>
</organism>
<dbReference type="STRING" id="1795632.TH606_08265"/>
<keyword evidence="5 7" id="KW-1133">Transmembrane helix</keyword>
<evidence type="ECO:0000256" key="6">
    <source>
        <dbReference type="ARBA" id="ARBA00023136"/>
    </source>
</evidence>
<evidence type="ECO:0000313" key="10">
    <source>
        <dbReference type="Proteomes" id="UP000076964"/>
    </source>
</evidence>
<dbReference type="OrthoDB" id="3177666at2"/>
<dbReference type="InterPro" id="IPR004680">
    <property type="entry name" value="Cit_transptr-like_dom"/>
</dbReference>
<keyword evidence="4 7" id="KW-0812">Transmembrane</keyword>
<sequence>MKSPIGWKNLLTREWLLLGSFAGLFISSIYLKRLPEFSLLEFKVLFILFIFLVIIKGLDRTSVFKKIAYQVESSSLVPFKLVLASFFLSMFITNDVALLILVPLTIYLEIERKDLLVIFEALAANAGSALTPFGNPQNIFIFWYYDLNLIDFLKTIAPFSLAFAFLLGIAALFLPSTQSSRKEKEVKLSPSAKLYLAFLGIFILAAIKIIPLVVGVVVIFYAVIKDRQNLKIDYALLGTFLALFGFTENLKIIFSSYIKHPEHVFFLSAILSQIIGNVPTTILLAHFTISWKSLLWGVSVGGFGNLIGSLANLITYRLFTSNPLLHKTYPKFLLKFTLLSYLAFSIGIVLFYTIAH</sequence>
<feature type="transmembrane region" description="Helical" evidence="7">
    <location>
        <begin position="81"/>
        <end position="108"/>
    </location>
</feature>
<keyword evidence="2" id="KW-0813">Transport</keyword>
<name>A0A177E5H7_9BACT</name>
<feature type="transmembrane region" description="Helical" evidence="7">
    <location>
        <begin position="332"/>
        <end position="355"/>
    </location>
</feature>
<feature type="transmembrane region" description="Helical" evidence="7">
    <location>
        <begin position="115"/>
        <end position="135"/>
    </location>
</feature>
<keyword evidence="6 7" id="KW-0472">Membrane</keyword>
<feature type="transmembrane region" description="Helical" evidence="7">
    <location>
        <begin position="234"/>
        <end position="252"/>
    </location>
</feature>
<evidence type="ECO:0000256" key="1">
    <source>
        <dbReference type="ARBA" id="ARBA00004651"/>
    </source>
</evidence>
<evidence type="ECO:0000256" key="2">
    <source>
        <dbReference type="ARBA" id="ARBA00022448"/>
    </source>
</evidence>
<accession>A0A177E5H7</accession>
<feature type="transmembrane region" description="Helical" evidence="7">
    <location>
        <begin position="264"/>
        <end position="289"/>
    </location>
</feature>
<comment type="caution">
    <text evidence="9">The sequence shown here is derived from an EMBL/GenBank/DDBJ whole genome shotgun (WGS) entry which is preliminary data.</text>
</comment>
<dbReference type="GO" id="GO:0055085">
    <property type="term" value="P:transmembrane transport"/>
    <property type="evidence" value="ECO:0007669"/>
    <property type="project" value="InterPro"/>
</dbReference>
<dbReference type="Proteomes" id="UP000076964">
    <property type="component" value="Unassembled WGS sequence"/>
</dbReference>
<feature type="transmembrane region" description="Helical" evidence="7">
    <location>
        <begin position="38"/>
        <end position="55"/>
    </location>
</feature>
<gene>
    <name evidence="9" type="ORF">TH606_08265</name>
</gene>
<reference evidence="9 10" key="1">
    <citation type="submission" date="2016-02" db="EMBL/GenBank/DDBJ databases">
        <title>Draft genome sequence of Thermodesulfatator sp. S606.</title>
        <authorList>
            <person name="Lai Q."/>
            <person name="Cao J."/>
            <person name="Dupont S."/>
            <person name="Shao Z."/>
            <person name="Jebbar M."/>
            <person name="Alain K."/>
        </authorList>
    </citation>
    <scope>NUCLEOTIDE SEQUENCE [LARGE SCALE GENOMIC DNA]</scope>
    <source>
        <strain evidence="9 10">S606</strain>
    </source>
</reference>
<feature type="transmembrane region" description="Helical" evidence="7">
    <location>
        <begin position="155"/>
        <end position="174"/>
    </location>
</feature>
<evidence type="ECO:0000256" key="7">
    <source>
        <dbReference type="SAM" id="Phobius"/>
    </source>
</evidence>
<feature type="transmembrane region" description="Helical" evidence="7">
    <location>
        <begin position="194"/>
        <end position="222"/>
    </location>
</feature>
<dbReference type="Pfam" id="PF03600">
    <property type="entry name" value="CitMHS"/>
    <property type="match status" value="1"/>
</dbReference>
<dbReference type="EMBL" id="LSFI01000037">
    <property type="protein sequence ID" value="OAG27194.1"/>
    <property type="molecule type" value="Genomic_DNA"/>
</dbReference>
<dbReference type="AlphaFoldDB" id="A0A177E5H7"/>
<comment type="subcellular location">
    <subcellularLocation>
        <location evidence="1">Cell membrane</location>
        <topology evidence="1">Multi-pass membrane protein</topology>
    </subcellularLocation>
</comment>
<dbReference type="PANTHER" id="PTHR43302">
    <property type="entry name" value="TRANSPORTER ARSB-RELATED"/>
    <property type="match status" value="1"/>
</dbReference>
<evidence type="ECO:0000313" key="9">
    <source>
        <dbReference type="EMBL" id="OAG27194.1"/>
    </source>
</evidence>
<evidence type="ECO:0000256" key="4">
    <source>
        <dbReference type="ARBA" id="ARBA00022692"/>
    </source>
</evidence>